<dbReference type="Proteomes" id="UP000599024">
    <property type="component" value="Unassembled WGS sequence"/>
</dbReference>
<dbReference type="SMART" id="SM00116">
    <property type="entry name" value="CBS"/>
    <property type="match status" value="2"/>
</dbReference>
<keyword evidence="1 2" id="KW-0129">CBS domain</keyword>
<sequence length="214" mass="23838">MYIKHHMTVDPVTISEDMLLPDARNLLNECHFQHLPVVDGEGLLVGMITDRDLRSAWPSSVLSKAERQMVYERVKQTAVVEIMSTEIVSLSVNSTLDDALLFFDRERVGAMPVVEDGRVVGIFSNRDLLAAYKRIFGVGEKGSILVVVEDDGQPDLLSKIALLLEEEGITLTRLLKVNDPDQGSNIFLRIHTFKLAKVCAMLEANGFRICRPGS</sequence>
<dbReference type="EMBL" id="JACNLK010000081">
    <property type="protein sequence ID" value="MBC8209189.1"/>
    <property type="molecule type" value="Genomic_DNA"/>
</dbReference>
<dbReference type="SUPFAM" id="SSF54631">
    <property type="entry name" value="CBS-domain pair"/>
    <property type="match status" value="1"/>
</dbReference>
<reference evidence="4 5" key="1">
    <citation type="submission" date="2020-08" db="EMBL/GenBank/DDBJ databases">
        <title>Bridging the membrane lipid divide: bacteria of the FCB group superphylum have the potential to synthesize archaeal ether lipids.</title>
        <authorList>
            <person name="Villanueva L."/>
            <person name="Von Meijenfeldt F.A.B."/>
            <person name="Westbye A.B."/>
            <person name="Yadav S."/>
            <person name="Hopmans E.C."/>
            <person name="Dutilh B.E."/>
            <person name="Sinninghe Damste J.S."/>
        </authorList>
    </citation>
    <scope>NUCLEOTIDE SEQUENCE [LARGE SCALE GENOMIC DNA]</scope>
    <source>
        <strain evidence="4">NIOZ-UU81</strain>
    </source>
</reference>
<dbReference type="AlphaFoldDB" id="A0A8J6N958"/>
<feature type="domain" description="CBS" evidence="3">
    <location>
        <begin position="83"/>
        <end position="140"/>
    </location>
</feature>
<dbReference type="PANTHER" id="PTHR43080:SF26">
    <property type="entry name" value="REGULATORY PROTEIN"/>
    <property type="match status" value="1"/>
</dbReference>
<dbReference type="PROSITE" id="PS51371">
    <property type="entry name" value="CBS"/>
    <property type="match status" value="2"/>
</dbReference>
<dbReference type="Gene3D" id="3.10.580.10">
    <property type="entry name" value="CBS-domain"/>
    <property type="match status" value="1"/>
</dbReference>
<feature type="domain" description="CBS" evidence="3">
    <location>
        <begin position="7"/>
        <end position="66"/>
    </location>
</feature>
<proteinExistence type="predicted"/>
<dbReference type="Pfam" id="PF00571">
    <property type="entry name" value="CBS"/>
    <property type="match status" value="2"/>
</dbReference>
<protein>
    <submittedName>
        <fullName evidence="4">CBS domain-containing protein</fullName>
    </submittedName>
</protein>
<evidence type="ECO:0000259" key="3">
    <source>
        <dbReference type="PROSITE" id="PS51371"/>
    </source>
</evidence>
<comment type="caution">
    <text evidence="4">The sequence shown here is derived from an EMBL/GenBank/DDBJ whole genome shotgun (WGS) entry which is preliminary data.</text>
</comment>
<evidence type="ECO:0000313" key="5">
    <source>
        <dbReference type="Proteomes" id="UP000599024"/>
    </source>
</evidence>
<dbReference type="CDD" id="cd04584">
    <property type="entry name" value="CBS_pair_AcuB_like"/>
    <property type="match status" value="1"/>
</dbReference>
<gene>
    <name evidence="4" type="ORF">H8E79_08505</name>
</gene>
<evidence type="ECO:0000256" key="2">
    <source>
        <dbReference type="PROSITE-ProRule" id="PRU00703"/>
    </source>
</evidence>
<name>A0A8J6N958_9BACT</name>
<accession>A0A8J6N958</accession>
<dbReference type="InterPro" id="IPR046342">
    <property type="entry name" value="CBS_dom_sf"/>
</dbReference>
<dbReference type="InterPro" id="IPR000644">
    <property type="entry name" value="CBS_dom"/>
</dbReference>
<evidence type="ECO:0000313" key="4">
    <source>
        <dbReference type="EMBL" id="MBC8209189.1"/>
    </source>
</evidence>
<dbReference type="InterPro" id="IPR051257">
    <property type="entry name" value="Diverse_CBS-Domain"/>
</dbReference>
<organism evidence="4 5">
    <name type="scientific">Candidatus Desulfatifera sulfidica</name>
    <dbReference type="NCBI Taxonomy" id="2841691"/>
    <lineage>
        <taxon>Bacteria</taxon>
        <taxon>Pseudomonadati</taxon>
        <taxon>Thermodesulfobacteriota</taxon>
        <taxon>Desulfobulbia</taxon>
        <taxon>Desulfobulbales</taxon>
        <taxon>Desulfobulbaceae</taxon>
        <taxon>Candidatus Desulfatifera</taxon>
    </lineage>
</organism>
<evidence type="ECO:0000256" key="1">
    <source>
        <dbReference type="ARBA" id="ARBA00023122"/>
    </source>
</evidence>
<dbReference type="PANTHER" id="PTHR43080">
    <property type="entry name" value="CBS DOMAIN-CONTAINING PROTEIN CBSX3, MITOCHONDRIAL"/>
    <property type="match status" value="1"/>
</dbReference>